<dbReference type="InParanoid" id="A0A3P7DWP9"/>
<dbReference type="OMA" id="DYARITT"/>
<proteinExistence type="predicted"/>
<evidence type="ECO:0000313" key="1">
    <source>
        <dbReference type="EMBL" id="VDM11436.1"/>
    </source>
</evidence>
<dbReference type="EMBL" id="UYWW01002137">
    <property type="protein sequence ID" value="VDM11436.1"/>
    <property type="molecule type" value="Genomic_DNA"/>
</dbReference>
<dbReference type="Proteomes" id="UP000270924">
    <property type="component" value="Unassembled WGS sequence"/>
</dbReference>
<dbReference type="AlphaFoldDB" id="A0A3P7DWP9"/>
<evidence type="ECO:0000313" key="2">
    <source>
        <dbReference type="Proteomes" id="UP000270924"/>
    </source>
</evidence>
<organism evidence="1 2">
    <name type="scientific">Wuchereria bancrofti</name>
    <dbReference type="NCBI Taxonomy" id="6293"/>
    <lineage>
        <taxon>Eukaryota</taxon>
        <taxon>Metazoa</taxon>
        <taxon>Ecdysozoa</taxon>
        <taxon>Nematoda</taxon>
        <taxon>Chromadorea</taxon>
        <taxon>Rhabditida</taxon>
        <taxon>Spirurina</taxon>
        <taxon>Spiruromorpha</taxon>
        <taxon>Filarioidea</taxon>
        <taxon>Onchocercidae</taxon>
        <taxon>Wuchereria</taxon>
    </lineage>
</organism>
<name>A0A3P7DWP9_WUCBA</name>
<keyword evidence="2" id="KW-1185">Reference proteome</keyword>
<reference evidence="1 2" key="1">
    <citation type="submission" date="2018-11" db="EMBL/GenBank/DDBJ databases">
        <authorList>
            <consortium name="Pathogen Informatics"/>
        </authorList>
    </citation>
    <scope>NUCLEOTIDE SEQUENCE [LARGE SCALE GENOMIC DNA]</scope>
</reference>
<gene>
    <name evidence="1" type="ORF">WBA_LOCUS4822</name>
</gene>
<accession>A0A3P7DWP9</accession>
<sequence>MQELPQKMEKTFANTQFDLNRNLLFDDYARITTESSGLPQQKTQSLIKMQPAITTSSQQTTTIAQQSIHVKPKLSKPKLHQQNIRIIVNQAPYAKFHHTSPIVSSQSLQTELQNPEIYLNQLQSSIKIQKLPGTIIIQDDVANKTSLPSTFKTIPLQQDNPISQVSIAKPLPQIPSRLLSSSFTATLPSLLLLSSSSTPSPSVPVVAPSIALGNTESRSRVPTRQTSSNLLWFNDTLPPFGMIF</sequence>
<dbReference type="OrthoDB" id="10607298at2759"/>
<protein>
    <submittedName>
        <fullName evidence="1">Uncharacterized protein</fullName>
    </submittedName>
</protein>